<organism evidence="2 3">
    <name type="scientific">Eiseniibacteriota bacterium</name>
    <dbReference type="NCBI Taxonomy" id="2212470"/>
    <lineage>
        <taxon>Bacteria</taxon>
        <taxon>Candidatus Eiseniibacteriota</taxon>
    </lineage>
</organism>
<evidence type="ECO:0000313" key="2">
    <source>
        <dbReference type="EMBL" id="TMQ65125.1"/>
    </source>
</evidence>
<accession>A0A538TNE9</accession>
<feature type="domain" description="Calcineurin-like phosphoesterase" evidence="1">
    <location>
        <begin position="141"/>
        <end position="328"/>
    </location>
</feature>
<dbReference type="Pfam" id="PF00149">
    <property type="entry name" value="Metallophos"/>
    <property type="match status" value="1"/>
</dbReference>
<protein>
    <recommendedName>
        <fullName evidence="1">Calcineurin-like phosphoesterase domain-containing protein</fullName>
    </recommendedName>
</protein>
<gene>
    <name evidence="2" type="ORF">E6K78_08100</name>
</gene>
<sequence length="430" mass="47563">MALDDADRHCPLRAVRRGVRPAGRAALAVWLLATTGCAPLAAWRGPRPASGAIPAEAARVDPAAADSLVALVYGDNRSGYRMQTHSTEFGAVRGLAKGPRHWPIGLALLPLFLIETIVPSLDGPRDAVTMLTRRPSGGGERRVLRALEKAGPADLVISTGDLVADGRRGRQWEDFVARHRTLRERVPYRAAPGNHERLWDPVARGNWDVAMGAPRARERYWYAVDVPRAGARFLFLETDPLADVHNDYPDSLERALADQQLAWADSMLALPARYRFVVQHHPLVSAGHYLHDWAPDSAGDPVPARRERLLELCAAHRVTAVLAGHEHLYHRAFVADRRGGGFWHVTLGGGGAPLHRVSSRERRASLAQPMPSGLWLDPARSYQKTTYHFARLVLPCGGDRAARLEVYRVPWRGPVVRLDQLVLEPSRRAR</sequence>
<evidence type="ECO:0000313" key="3">
    <source>
        <dbReference type="Proteomes" id="UP000316609"/>
    </source>
</evidence>
<dbReference type="GO" id="GO:0016787">
    <property type="term" value="F:hydrolase activity"/>
    <property type="evidence" value="ECO:0007669"/>
    <property type="project" value="InterPro"/>
</dbReference>
<name>A0A538TNE9_UNCEI</name>
<dbReference type="InterPro" id="IPR029052">
    <property type="entry name" value="Metallo-depent_PP-like"/>
</dbReference>
<evidence type="ECO:0000259" key="1">
    <source>
        <dbReference type="Pfam" id="PF00149"/>
    </source>
</evidence>
<dbReference type="InterPro" id="IPR004843">
    <property type="entry name" value="Calcineurin-like_PHP"/>
</dbReference>
<dbReference type="AlphaFoldDB" id="A0A538TNE9"/>
<dbReference type="InterPro" id="IPR051918">
    <property type="entry name" value="STPP_CPPED1"/>
</dbReference>
<comment type="caution">
    <text evidence="2">The sequence shown here is derived from an EMBL/GenBank/DDBJ whole genome shotgun (WGS) entry which is preliminary data.</text>
</comment>
<dbReference type="SUPFAM" id="SSF56300">
    <property type="entry name" value="Metallo-dependent phosphatases"/>
    <property type="match status" value="1"/>
</dbReference>
<dbReference type="EMBL" id="VBOY01000074">
    <property type="protein sequence ID" value="TMQ65125.1"/>
    <property type="molecule type" value="Genomic_DNA"/>
</dbReference>
<proteinExistence type="predicted"/>
<dbReference type="PANTHER" id="PTHR43143">
    <property type="entry name" value="METALLOPHOSPHOESTERASE, CALCINEURIN SUPERFAMILY"/>
    <property type="match status" value="1"/>
</dbReference>
<dbReference type="PANTHER" id="PTHR43143:SF1">
    <property type="entry name" value="SERINE_THREONINE-PROTEIN PHOSPHATASE CPPED1"/>
    <property type="match status" value="1"/>
</dbReference>
<reference evidence="2 3" key="1">
    <citation type="journal article" date="2019" name="Nat. Microbiol.">
        <title>Mediterranean grassland soil C-N compound turnover is dependent on rainfall and depth, and is mediated by genomically divergent microorganisms.</title>
        <authorList>
            <person name="Diamond S."/>
            <person name="Andeer P.F."/>
            <person name="Li Z."/>
            <person name="Crits-Christoph A."/>
            <person name="Burstein D."/>
            <person name="Anantharaman K."/>
            <person name="Lane K.R."/>
            <person name="Thomas B.C."/>
            <person name="Pan C."/>
            <person name="Northen T.R."/>
            <person name="Banfield J.F."/>
        </authorList>
    </citation>
    <scope>NUCLEOTIDE SEQUENCE [LARGE SCALE GENOMIC DNA]</scope>
    <source>
        <strain evidence="2">WS_8</strain>
    </source>
</reference>
<dbReference type="Gene3D" id="3.60.21.10">
    <property type="match status" value="1"/>
</dbReference>
<dbReference type="Proteomes" id="UP000316609">
    <property type="component" value="Unassembled WGS sequence"/>
</dbReference>